<accession>A0A9U8DUG6</accession>
<sequence length="626" mass="69984">MDFLIAYKEAKQFGFTKEEFFKMWDKQITLNMIIASKLLSKTRCGAETIVEATSHKAEKLLVELESEASQGHILNSDLEHLKSVSHKITDVIERSIRLNAESGSHKEQKVKRKCKQADLVNYELDNIHAKLNQEHVLMTDKVESHIAMMHQEVENLLQQTVSKDAPPILTEELPDLKKASSASMSTSNFDISKDALPIMIEELDGLKYITTNGQTVHSKSANLVHNISDEPNMTASDTIPTNLLSDSEMLATNSFTKLTQAVHFVSSFAPKLLFGELGDKWSSVNSLTERDSNFSNGAYGSSVDADKMQSSVDANHLLGKQSGELDHHQLDFSATNLSSSFSMNGFVNFSTNNSNLSDISNTFQTNMYTKNLKDNNLLSTKKSSISMELPNSKNTPLNQEILQSEKIGIIRDQISLTDSVSSFSGVSDANPFNRIKKTSRSHEVDRSTCYSYELYTADPEIIKCFKTSAISIIQRPSYIPKYGDYFYMSSKHSLHKHSDLFYSSFYTIAKTELKVRLCHFFNENSELSVFAQFSGGALSQSNKRSVTLAGEGFISCGIVGGYRSVRIWKLEAFDCLKLSDSQELSVKANVGLVSNKPVTFKELVGKGYDLSGFFEFLWYVKVVKSK</sequence>
<evidence type="ECO:0000313" key="1">
    <source>
        <dbReference type="Proteomes" id="UP001165740"/>
    </source>
</evidence>
<dbReference type="Proteomes" id="UP001165740">
    <property type="component" value="Chromosome 6"/>
</dbReference>
<dbReference type="RefSeq" id="XP_013061319.2">
    <property type="nucleotide sequence ID" value="XM_013205865.2"/>
</dbReference>
<keyword evidence="1" id="KW-1185">Reference proteome</keyword>
<name>A0A9U8DUG6_BIOGL</name>
<evidence type="ECO:0000313" key="2">
    <source>
        <dbReference type="RefSeq" id="XP_013061319.2"/>
    </source>
</evidence>
<dbReference type="OrthoDB" id="10283222at2759"/>
<reference evidence="2" key="1">
    <citation type="submission" date="2025-08" db="UniProtKB">
        <authorList>
            <consortium name="RefSeq"/>
        </authorList>
    </citation>
    <scope>IDENTIFICATION</scope>
</reference>
<gene>
    <name evidence="2" type="primary">LOC106050818</name>
</gene>
<protein>
    <submittedName>
        <fullName evidence="2">Uncharacterized protein LOC106050818</fullName>
    </submittedName>
</protein>
<dbReference type="KEGG" id="bgt:106050818"/>
<organism evidence="1 2">
    <name type="scientific">Biomphalaria glabrata</name>
    <name type="common">Bloodfluke planorb</name>
    <name type="synonym">Freshwater snail</name>
    <dbReference type="NCBI Taxonomy" id="6526"/>
    <lineage>
        <taxon>Eukaryota</taxon>
        <taxon>Metazoa</taxon>
        <taxon>Spiralia</taxon>
        <taxon>Lophotrochozoa</taxon>
        <taxon>Mollusca</taxon>
        <taxon>Gastropoda</taxon>
        <taxon>Heterobranchia</taxon>
        <taxon>Euthyneura</taxon>
        <taxon>Panpulmonata</taxon>
        <taxon>Hygrophila</taxon>
        <taxon>Lymnaeoidea</taxon>
        <taxon>Planorbidae</taxon>
        <taxon>Biomphalaria</taxon>
    </lineage>
</organism>
<dbReference type="AlphaFoldDB" id="A0A9U8DUG6"/>
<proteinExistence type="predicted"/>
<dbReference type="GeneID" id="106050818"/>